<gene>
    <name evidence="1" type="ORF">J2W69_004000</name>
</gene>
<keyword evidence="2" id="KW-1185">Reference proteome</keyword>
<organism evidence="1 2">
    <name type="scientific">Rheinheimera soli</name>
    <dbReference type="NCBI Taxonomy" id="443616"/>
    <lineage>
        <taxon>Bacteria</taxon>
        <taxon>Pseudomonadati</taxon>
        <taxon>Pseudomonadota</taxon>
        <taxon>Gammaproteobacteria</taxon>
        <taxon>Chromatiales</taxon>
        <taxon>Chromatiaceae</taxon>
        <taxon>Rheinheimera</taxon>
    </lineage>
</organism>
<name>A0ABU1W550_9GAMM</name>
<protein>
    <recommendedName>
        <fullName evidence="3">IS630 family transposase</fullName>
    </recommendedName>
</protein>
<dbReference type="EMBL" id="JAVDWR010000027">
    <property type="protein sequence ID" value="MDR7123017.1"/>
    <property type="molecule type" value="Genomic_DNA"/>
</dbReference>
<evidence type="ECO:0008006" key="3">
    <source>
        <dbReference type="Google" id="ProtNLM"/>
    </source>
</evidence>
<feature type="non-terminal residue" evidence="1">
    <location>
        <position position="1"/>
    </location>
</feature>
<dbReference type="Proteomes" id="UP001257909">
    <property type="component" value="Unassembled WGS sequence"/>
</dbReference>
<evidence type="ECO:0000313" key="2">
    <source>
        <dbReference type="Proteomes" id="UP001257909"/>
    </source>
</evidence>
<sequence>LISELKAWEDSRNAEKASINWMFDVDGARRKLNRAYGNLISQN</sequence>
<proteinExistence type="predicted"/>
<comment type="caution">
    <text evidence="1">The sequence shown here is derived from an EMBL/GenBank/DDBJ whole genome shotgun (WGS) entry which is preliminary data.</text>
</comment>
<evidence type="ECO:0000313" key="1">
    <source>
        <dbReference type="EMBL" id="MDR7123017.1"/>
    </source>
</evidence>
<reference evidence="1 2" key="1">
    <citation type="submission" date="2023-07" db="EMBL/GenBank/DDBJ databases">
        <title>Sorghum-associated microbial communities from plants grown in Nebraska, USA.</title>
        <authorList>
            <person name="Schachtman D."/>
        </authorList>
    </citation>
    <scope>NUCLEOTIDE SEQUENCE [LARGE SCALE GENOMIC DNA]</scope>
    <source>
        <strain evidence="1 2">4138</strain>
    </source>
</reference>
<accession>A0ABU1W550</accession>